<dbReference type="Proteomes" id="UP000604083">
    <property type="component" value="Unassembled WGS sequence"/>
</dbReference>
<gene>
    <name evidence="2" type="ORF">JIN78_01980</name>
</gene>
<keyword evidence="3" id="KW-1185">Reference proteome</keyword>
<comment type="caution">
    <text evidence="2">The sequence shown here is derived from an EMBL/GenBank/DDBJ whole genome shotgun (WGS) entry which is preliminary data.</text>
</comment>
<dbReference type="RefSeq" id="WP_200390252.1">
    <property type="nucleotide sequence ID" value="NZ_JAENIO010000003.1"/>
</dbReference>
<accession>A0A934VL70</accession>
<proteinExistence type="predicted"/>
<evidence type="ECO:0000313" key="2">
    <source>
        <dbReference type="EMBL" id="MBK1832816.1"/>
    </source>
</evidence>
<sequence>MKTLALLLLCLLPLAAQQLDFRAPHPQFPYVDQNKGIGNSCGPAALLNAFGSGSEKWQAAAAKIPGDNDRARIASVIKSFGQKPSSNLPQRARWEIRSGVNFADLAVMADEFRSLQWGLPKVRAELYFASAGADSEKKLRLAHKQLHKSLAKGLPPILSVRRFVHRQGHWQSVHGHFVVLTALPRQLPRGSQSFPVEFVDSSGAKTFSGLISLATQESGLPCLVLHCPSSEIGKKQVRAGEGSALGLAGAIGAW</sequence>
<evidence type="ECO:0000256" key="1">
    <source>
        <dbReference type="SAM" id="SignalP"/>
    </source>
</evidence>
<name>A0A934VL70_9BACT</name>
<protein>
    <recommendedName>
        <fullName evidence="4">Peptidase C39-like domain-containing protein</fullName>
    </recommendedName>
</protein>
<feature type="chain" id="PRO_5037576068" description="Peptidase C39-like domain-containing protein" evidence="1">
    <location>
        <begin position="19"/>
        <end position="254"/>
    </location>
</feature>
<evidence type="ECO:0000313" key="3">
    <source>
        <dbReference type="Proteomes" id="UP000604083"/>
    </source>
</evidence>
<feature type="signal peptide" evidence="1">
    <location>
        <begin position="1"/>
        <end position="18"/>
    </location>
</feature>
<evidence type="ECO:0008006" key="4">
    <source>
        <dbReference type="Google" id="ProtNLM"/>
    </source>
</evidence>
<organism evidence="2 3">
    <name type="scientific">Roseibacillus ishigakijimensis</name>
    <dbReference type="NCBI Taxonomy" id="454146"/>
    <lineage>
        <taxon>Bacteria</taxon>
        <taxon>Pseudomonadati</taxon>
        <taxon>Verrucomicrobiota</taxon>
        <taxon>Verrucomicrobiia</taxon>
        <taxon>Verrucomicrobiales</taxon>
        <taxon>Verrucomicrobiaceae</taxon>
        <taxon>Roseibacillus</taxon>
    </lineage>
</organism>
<dbReference type="EMBL" id="JAENIO010000003">
    <property type="protein sequence ID" value="MBK1832816.1"/>
    <property type="molecule type" value="Genomic_DNA"/>
</dbReference>
<keyword evidence="1" id="KW-0732">Signal</keyword>
<dbReference type="AlphaFoldDB" id="A0A934VL70"/>
<reference evidence="2" key="1">
    <citation type="submission" date="2021-01" db="EMBL/GenBank/DDBJ databases">
        <title>Modified the classification status of verrucomicrobia.</title>
        <authorList>
            <person name="Feng X."/>
        </authorList>
    </citation>
    <scope>NUCLEOTIDE SEQUENCE</scope>
    <source>
        <strain evidence="2">KCTC 12986</strain>
    </source>
</reference>